<dbReference type="EMBL" id="VEPZ02001681">
    <property type="protein sequence ID" value="KAE8663321.1"/>
    <property type="molecule type" value="Genomic_DNA"/>
</dbReference>
<evidence type="ECO:0000313" key="15">
    <source>
        <dbReference type="Proteomes" id="UP000436088"/>
    </source>
</evidence>
<dbReference type="Gene3D" id="2.160.20.10">
    <property type="entry name" value="Single-stranded right-handed beta-helix, Pectin lyase-like"/>
    <property type="match status" value="1"/>
</dbReference>
<dbReference type="GO" id="GO:0004650">
    <property type="term" value="F:polygalacturonase activity"/>
    <property type="evidence" value="ECO:0007669"/>
    <property type="project" value="UniProtKB-EC"/>
</dbReference>
<feature type="active site" evidence="12">
    <location>
        <position position="223"/>
    </location>
</feature>
<dbReference type="InterPro" id="IPR000743">
    <property type="entry name" value="Glyco_hydro_28"/>
</dbReference>
<sequence>MEAQLGALDVVAKFGAKDDLNTDLSKPLLDAWKEACASPTPSTIVIPKGTYLLSQATLEGPCKAPIELQVQGNIKAPADPKAFKEPKWVSFLHVENFKLFGGGAFDGQGTAAYKREGCEKHDFCSNLPINIRFDYLTNAMIQDITIRDSKQFHANVLGCKNITFESVTVSAPEDSPNTDGIHIGRSDGVKIINTNIKTGDDCISIGDGSKNLDITGVTCGPGHGISIGSLGNYANEEPVEGIKVSKCTLTNTSNGVRIKTWAGQFPGTASDMHFEDITVNNVSCPVLIDQKYCPWNKCKMNEESNVKLSNISFQNIHGTAALPEVVKLVCSGTFPCENVELADIDITFSGPNGPAKSECKNVTPKITGKQNPVACSTPVPANPTPTV</sequence>
<evidence type="ECO:0000256" key="12">
    <source>
        <dbReference type="PROSITE-ProRule" id="PRU10052"/>
    </source>
</evidence>
<dbReference type="InterPro" id="IPR006626">
    <property type="entry name" value="PbH1"/>
</dbReference>
<evidence type="ECO:0000256" key="6">
    <source>
        <dbReference type="ARBA" id="ARBA00022801"/>
    </source>
</evidence>
<keyword evidence="6 13" id="KW-0378">Hydrolase</keyword>
<dbReference type="InterPro" id="IPR011050">
    <property type="entry name" value="Pectin_lyase_fold/virulence"/>
</dbReference>
<evidence type="ECO:0000256" key="7">
    <source>
        <dbReference type="ARBA" id="ARBA00023295"/>
    </source>
</evidence>
<evidence type="ECO:0000256" key="2">
    <source>
        <dbReference type="ARBA" id="ARBA00008834"/>
    </source>
</evidence>
<evidence type="ECO:0000256" key="3">
    <source>
        <dbReference type="ARBA" id="ARBA00012736"/>
    </source>
</evidence>
<accession>A0A6A2WS99</accession>
<dbReference type="FunFam" id="2.160.20.10:FF:000004">
    <property type="entry name" value="Pectin lyase-like superfamily protein"/>
    <property type="match status" value="1"/>
</dbReference>
<evidence type="ECO:0000256" key="5">
    <source>
        <dbReference type="ARBA" id="ARBA00022525"/>
    </source>
</evidence>
<protein>
    <recommendedName>
        <fullName evidence="11">Polygalacturonase</fullName>
        <ecNumber evidence="3">3.2.1.15</ecNumber>
    </recommendedName>
</protein>
<keyword evidence="7 13" id="KW-0326">Glycosidase</keyword>
<keyword evidence="4" id="KW-0134">Cell wall</keyword>
<comment type="caution">
    <text evidence="14">The sequence shown here is derived from an EMBL/GenBank/DDBJ whole genome shotgun (WGS) entry which is preliminary data.</text>
</comment>
<evidence type="ECO:0000256" key="8">
    <source>
        <dbReference type="ARBA" id="ARBA00023316"/>
    </source>
</evidence>
<reference evidence="14" key="1">
    <citation type="submission" date="2019-09" db="EMBL/GenBank/DDBJ databases">
        <title>Draft genome information of white flower Hibiscus syriacus.</title>
        <authorList>
            <person name="Kim Y.-M."/>
        </authorList>
    </citation>
    <scope>NUCLEOTIDE SEQUENCE [LARGE SCALE GENOMIC DNA]</scope>
    <source>
        <strain evidence="14">YM2019G1</strain>
    </source>
</reference>
<evidence type="ECO:0000256" key="4">
    <source>
        <dbReference type="ARBA" id="ARBA00022512"/>
    </source>
</evidence>
<evidence type="ECO:0000256" key="9">
    <source>
        <dbReference type="ARBA" id="ARBA00034074"/>
    </source>
</evidence>
<keyword evidence="5" id="KW-0964">Secreted</keyword>
<comment type="function">
    <text evidence="10">May function in the depolymerization of the pectin in its walls during pollen tube elongation, or in that of the pistil during pollination.</text>
</comment>
<dbReference type="PANTHER" id="PTHR31375">
    <property type="match status" value="1"/>
</dbReference>
<comment type="catalytic activity">
    <reaction evidence="9">
        <text>(1,4-alpha-D-galacturonosyl)n+m + H2O = (1,4-alpha-D-galacturonosyl)n + (1,4-alpha-D-galacturonosyl)m.</text>
        <dbReference type="EC" id="3.2.1.15"/>
    </reaction>
</comment>
<dbReference type="AlphaFoldDB" id="A0A6A2WS99"/>
<dbReference type="GO" id="GO:0005975">
    <property type="term" value="P:carbohydrate metabolic process"/>
    <property type="evidence" value="ECO:0007669"/>
    <property type="project" value="InterPro"/>
</dbReference>
<name>A0A6A2WS99_HIBSY</name>
<evidence type="ECO:0000256" key="11">
    <source>
        <dbReference type="ARBA" id="ARBA00070098"/>
    </source>
</evidence>
<dbReference type="InterPro" id="IPR012334">
    <property type="entry name" value="Pectin_lyas_fold"/>
</dbReference>
<proteinExistence type="inferred from homology"/>
<organism evidence="14 15">
    <name type="scientific">Hibiscus syriacus</name>
    <name type="common">Rose of Sharon</name>
    <dbReference type="NCBI Taxonomy" id="106335"/>
    <lineage>
        <taxon>Eukaryota</taxon>
        <taxon>Viridiplantae</taxon>
        <taxon>Streptophyta</taxon>
        <taxon>Embryophyta</taxon>
        <taxon>Tracheophyta</taxon>
        <taxon>Spermatophyta</taxon>
        <taxon>Magnoliopsida</taxon>
        <taxon>eudicotyledons</taxon>
        <taxon>Gunneridae</taxon>
        <taxon>Pentapetalae</taxon>
        <taxon>rosids</taxon>
        <taxon>malvids</taxon>
        <taxon>Malvales</taxon>
        <taxon>Malvaceae</taxon>
        <taxon>Malvoideae</taxon>
        <taxon>Hibiscus</taxon>
    </lineage>
</organism>
<dbReference type="SUPFAM" id="SSF51126">
    <property type="entry name" value="Pectin lyase-like"/>
    <property type="match status" value="1"/>
</dbReference>
<evidence type="ECO:0000256" key="13">
    <source>
        <dbReference type="RuleBase" id="RU361169"/>
    </source>
</evidence>
<dbReference type="EC" id="3.2.1.15" evidence="3"/>
<dbReference type="GO" id="GO:0071555">
    <property type="term" value="P:cell wall organization"/>
    <property type="evidence" value="ECO:0007669"/>
    <property type="project" value="UniProtKB-KW"/>
</dbReference>
<dbReference type="SMART" id="SM00710">
    <property type="entry name" value="PbH1"/>
    <property type="match status" value="4"/>
</dbReference>
<dbReference type="Proteomes" id="UP000436088">
    <property type="component" value="Unassembled WGS sequence"/>
</dbReference>
<keyword evidence="8" id="KW-0961">Cell wall biogenesis/degradation</keyword>
<evidence type="ECO:0000256" key="1">
    <source>
        <dbReference type="ARBA" id="ARBA00004191"/>
    </source>
</evidence>
<comment type="subcellular location">
    <subcellularLocation>
        <location evidence="1">Secreted</location>
        <location evidence="1">Cell wall</location>
    </subcellularLocation>
</comment>
<dbReference type="PROSITE" id="PS00502">
    <property type="entry name" value="POLYGALACTURONASE"/>
    <property type="match status" value="1"/>
</dbReference>
<evidence type="ECO:0000313" key="14">
    <source>
        <dbReference type="EMBL" id="KAE8663321.1"/>
    </source>
</evidence>
<gene>
    <name evidence="14" type="ORF">F3Y22_tig00112988pilonHSYRG00136</name>
</gene>
<dbReference type="Pfam" id="PF00295">
    <property type="entry name" value="Glyco_hydro_28"/>
    <property type="match status" value="1"/>
</dbReference>
<keyword evidence="15" id="KW-1185">Reference proteome</keyword>
<comment type="similarity">
    <text evidence="2 13">Belongs to the glycosyl hydrolase 28 family.</text>
</comment>
<evidence type="ECO:0000256" key="10">
    <source>
        <dbReference type="ARBA" id="ARBA00060133"/>
    </source>
</evidence>